<name>A0A1D3UMR5_TANFO</name>
<evidence type="ECO:0000313" key="2">
    <source>
        <dbReference type="Proteomes" id="UP000182057"/>
    </source>
</evidence>
<proteinExistence type="predicted"/>
<dbReference type="AlphaFoldDB" id="A0A1D3UMR5"/>
<dbReference type="EMBL" id="FMMM01000054">
    <property type="protein sequence ID" value="SCQ21432.1"/>
    <property type="molecule type" value="Genomic_DNA"/>
</dbReference>
<organism evidence="1 2">
    <name type="scientific">Tannerella forsythia</name>
    <name type="common">Bacteroides forsythus</name>
    <dbReference type="NCBI Taxonomy" id="28112"/>
    <lineage>
        <taxon>Bacteria</taxon>
        <taxon>Pseudomonadati</taxon>
        <taxon>Bacteroidota</taxon>
        <taxon>Bacteroidia</taxon>
        <taxon>Bacteroidales</taxon>
        <taxon>Tannerellaceae</taxon>
        <taxon>Tannerella</taxon>
    </lineage>
</organism>
<evidence type="ECO:0000313" key="1">
    <source>
        <dbReference type="EMBL" id="SCQ21432.1"/>
    </source>
</evidence>
<reference evidence="1 2" key="1">
    <citation type="submission" date="2016-09" db="EMBL/GenBank/DDBJ databases">
        <authorList>
            <person name="Capua I."/>
            <person name="De Benedictis P."/>
            <person name="Joannis T."/>
            <person name="Lombin L.H."/>
            <person name="Cattoli G."/>
        </authorList>
    </citation>
    <scope>NUCLEOTIDE SEQUENCE [LARGE SCALE GENOMIC DNA]</scope>
    <source>
        <strain evidence="1 2">UB20</strain>
    </source>
</reference>
<gene>
    <name evidence="1" type="ORF">TFUB20_01367</name>
</gene>
<sequence>MFNNLVCSSERIEAPTILGLFWGRGNVFPSRQSNRSVRKNSRIKCFVDKANYPHNRIER</sequence>
<protein>
    <submittedName>
        <fullName evidence="1">Uncharacterized protein</fullName>
    </submittedName>
</protein>
<accession>A0A1D3UMR5</accession>
<dbReference type="Proteomes" id="UP000182057">
    <property type="component" value="Unassembled WGS sequence"/>
</dbReference>